<gene>
    <name evidence="2" type="ORF">BSF38_01363</name>
</gene>
<dbReference type="InterPro" id="IPR001296">
    <property type="entry name" value="Glyco_trans_1"/>
</dbReference>
<dbReference type="AlphaFoldDB" id="A0A1U7CLT9"/>
<dbReference type="EMBL" id="CP019082">
    <property type="protein sequence ID" value="APW59902.1"/>
    <property type="molecule type" value="Genomic_DNA"/>
</dbReference>
<dbReference type="PANTHER" id="PTHR12526">
    <property type="entry name" value="GLYCOSYLTRANSFERASE"/>
    <property type="match status" value="1"/>
</dbReference>
<sequence>MLGLSQALRELGHEVELFFFSRGPFEDSVPDAQVTHFGDLSAMLKLVYARRYEVVHGATIDWELGLSAVRALGPKLVLTGNGWSDPAWNSSNCDALVGCSNWNAVAQQASTDLPVQMIPNAVDVDRFRPPEAVGDGPPIVAWVGRGSDLRQKQIDRLAAVAPGLRRLGLRLWIADPDGPGKVAPNVARVLRAEAEFWGGLEPERMPSFFRDVAASGGCLLSTSRYEGLSLAYIEAQACGCPVVGPDVIGVNEGVRPEHGGVLYPETLAPDSLVQLVQATLHDEAGMDRRRRACRRFVESSFSFSKTARDYLLVYGAAPYPRLGGMSGFIRRHRCSPLVNYRKYVETCWAAGHRQYQTSLDLDLAGEGRLAMLAASESLSTCPTLYLRWRRLAHLIKCLV</sequence>
<dbReference type="CDD" id="cd03801">
    <property type="entry name" value="GT4_PimA-like"/>
    <property type="match status" value="1"/>
</dbReference>
<dbReference type="KEGG" id="pbor:BSF38_01363"/>
<evidence type="ECO:0000313" key="3">
    <source>
        <dbReference type="Proteomes" id="UP000186309"/>
    </source>
</evidence>
<reference evidence="3" key="1">
    <citation type="submission" date="2016-12" db="EMBL/GenBank/DDBJ databases">
        <title>Comparative genomics of four Isosphaeraceae planctomycetes: a common pool of plasmids and glycoside hydrolase genes.</title>
        <authorList>
            <person name="Ivanova A."/>
        </authorList>
    </citation>
    <scope>NUCLEOTIDE SEQUENCE [LARGE SCALE GENOMIC DNA]</scope>
    <source>
        <strain evidence="3">PX4</strain>
    </source>
</reference>
<dbReference type="GO" id="GO:0016757">
    <property type="term" value="F:glycosyltransferase activity"/>
    <property type="evidence" value="ECO:0007669"/>
    <property type="project" value="InterPro"/>
</dbReference>
<feature type="domain" description="Glycosyl transferase family 1" evidence="1">
    <location>
        <begin position="125"/>
        <end position="289"/>
    </location>
</feature>
<keyword evidence="3" id="KW-1185">Reference proteome</keyword>
<protein>
    <submittedName>
        <fullName evidence="2">GT4 family glycosyltransferase</fullName>
    </submittedName>
</protein>
<dbReference type="Pfam" id="PF00534">
    <property type="entry name" value="Glycos_transf_1"/>
    <property type="match status" value="1"/>
</dbReference>
<dbReference type="Proteomes" id="UP000186309">
    <property type="component" value="Chromosome"/>
</dbReference>
<dbReference type="Gene3D" id="3.40.50.2000">
    <property type="entry name" value="Glycogen Phosphorylase B"/>
    <property type="match status" value="2"/>
</dbReference>
<organism evidence="2 3">
    <name type="scientific">Paludisphaera borealis</name>
    <dbReference type="NCBI Taxonomy" id="1387353"/>
    <lineage>
        <taxon>Bacteria</taxon>
        <taxon>Pseudomonadati</taxon>
        <taxon>Planctomycetota</taxon>
        <taxon>Planctomycetia</taxon>
        <taxon>Isosphaerales</taxon>
        <taxon>Isosphaeraceae</taxon>
        <taxon>Paludisphaera</taxon>
    </lineage>
</organism>
<dbReference type="STRING" id="1387353.BSF38_01363"/>
<proteinExistence type="predicted"/>
<accession>A0A1U7CLT9</accession>
<evidence type="ECO:0000259" key="1">
    <source>
        <dbReference type="Pfam" id="PF00534"/>
    </source>
</evidence>
<dbReference type="SUPFAM" id="SSF53756">
    <property type="entry name" value="UDP-Glycosyltransferase/glycogen phosphorylase"/>
    <property type="match status" value="1"/>
</dbReference>
<evidence type="ECO:0000313" key="2">
    <source>
        <dbReference type="EMBL" id="APW59902.1"/>
    </source>
</evidence>
<keyword evidence="2" id="KW-0808">Transferase</keyword>
<name>A0A1U7CLT9_9BACT</name>